<sequence>MSFIGAIKKSDVKEAAPILYNWHVANDFGEDLVWKPSSYAHISASSPHWHGVCGQEANDGHQRMIRSYSQVSPLSHASSLLPQEIWDEIVDQLAAGDFHETKELKSLCLAGRCFVSRAQFHIFHSIWISYHPPTAVVTGVRAQRLLNVMTSESSPHLIPYVQDLHIYAGDAKSFHSVAQIPWSNVLQLTLFTVEAASGSSLLQDVAKLVGLPSLRGLVFCTGCWDATHLCNIFPTAPCLATPFVPPATPVTFARPEYISFTTFNDIIMDLLLEPNWISPASLGSRLLNSTAPGSTPFWVASAQLSLGCIFAATIFFGDGGAAEGEGGRGKVLEVLEGGFVDVRTALQEVLADGRGVMRRRGSQIMCHSAVTRISSAFAGSSVLHSCSALRLRLGIKLNLRATTDILWGWRSSGRFNFPNR</sequence>
<dbReference type="Proteomes" id="UP001221142">
    <property type="component" value="Unassembled WGS sequence"/>
</dbReference>
<dbReference type="AlphaFoldDB" id="A0AAD7AYE6"/>
<organism evidence="1 2">
    <name type="scientific">Roridomyces roridus</name>
    <dbReference type="NCBI Taxonomy" id="1738132"/>
    <lineage>
        <taxon>Eukaryota</taxon>
        <taxon>Fungi</taxon>
        <taxon>Dikarya</taxon>
        <taxon>Basidiomycota</taxon>
        <taxon>Agaricomycotina</taxon>
        <taxon>Agaricomycetes</taxon>
        <taxon>Agaricomycetidae</taxon>
        <taxon>Agaricales</taxon>
        <taxon>Marasmiineae</taxon>
        <taxon>Mycenaceae</taxon>
        <taxon>Roridomyces</taxon>
    </lineage>
</organism>
<name>A0AAD7AYE6_9AGAR</name>
<comment type="caution">
    <text evidence="1">The sequence shown here is derived from an EMBL/GenBank/DDBJ whole genome shotgun (WGS) entry which is preliminary data.</text>
</comment>
<gene>
    <name evidence="1" type="ORF">FB45DRAFT_880847</name>
</gene>
<keyword evidence="2" id="KW-1185">Reference proteome</keyword>
<accession>A0AAD7AYE6</accession>
<protein>
    <submittedName>
        <fullName evidence="1">Uncharacterized protein</fullName>
    </submittedName>
</protein>
<reference evidence="1" key="1">
    <citation type="submission" date="2023-03" db="EMBL/GenBank/DDBJ databases">
        <title>Massive genome expansion in bonnet fungi (Mycena s.s.) driven by repeated elements and novel gene families across ecological guilds.</title>
        <authorList>
            <consortium name="Lawrence Berkeley National Laboratory"/>
            <person name="Harder C.B."/>
            <person name="Miyauchi S."/>
            <person name="Viragh M."/>
            <person name="Kuo A."/>
            <person name="Thoen E."/>
            <person name="Andreopoulos B."/>
            <person name="Lu D."/>
            <person name="Skrede I."/>
            <person name="Drula E."/>
            <person name="Henrissat B."/>
            <person name="Morin E."/>
            <person name="Kohler A."/>
            <person name="Barry K."/>
            <person name="LaButti K."/>
            <person name="Morin E."/>
            <person name="Salamov A."/>
            <person name="Lipzen A."/>
            <person name="Mereny Z."/>
            <person name="Hegedus B."/>
            <person name="Baldrian P."/>
            <person name="Stursova M."/>
            <person name="Weitz H."/>
            <person name="Taylor A."/>
            <person name="Grigoriev I.V."/>
            <person name="Nagy L.G."/>
            <person name="Martin F."/>
            <person name="Kauserud H."/>
        </authorList>
    </citation>
    <scope>NUCLEOTIDE SEQUENCE</scope>
    <source>
        <strain evidence="1">9284</strain>
    </source>
</reference>
<evidence type="ECO:0000313" key="1">
    <source>
        <dbReference type="EMBL" id="KAJ7604264.1"/>
    </source>
</evidence>
<evidence type="ECO:0000313" key="2">
    <source>
        <dbReference type="Proteomes" id="UP001221142"/>
    </source>
</evidence>
<dbReference type="EMBL" id="JARKIF010000111">
    <property type="protein sequence ID" value="KAJ7604264.1"/>
    <property type="molecule type" value="Genomic_DNA"/>
</dbReference>
<proteinExistence type="predicted"/>